<dbReference type="AlphaFoldDB" id="A0A1H0YWQ5"/>
<dbReference type="CDD" id="cd06261">
    <property type="entry name" value="TM_PBP2"/>
    <property type="match status" value="1"/>
</dbReference>
<evidence type="ECO:0000313" key="10">
    <source>
        <dbReference type="Proteomes" id="UP000198848"/>
    </source>
</evidence>
<evidence type="ECO:0000256" key="1">
    <source>
        <dbReference type="ARBA" id="ARBA00004651"/>
    </source>
</evidence>
<sequence length="320" mass="34616">MTFLRILAKRFVAGLVTAWAVLTTVFLAFSATEDWVASRIEGRIRHASGGFDPIPEEELEQQLEEAMAQHAGPRDLDRPLRERYVDWMGNMATFDWGYSHETGEAVFPLVMSATARTATYVLPAIVLAVALGMAIGLYAALRPESRLADSSRIGSYVLFAAPGFWIGGLLLSSAQEEVIGPSPLLFDHVLPIVLVAVTLLGGYVSYSRAHALEYAAADFVTLVEAKGGGPLLVARHVVRNAAIPLFSMLFTEALGLLVIGIFVIEVLFGIEGFGLTFFFAIDARDVPVLLGSTMVIIAVGILGNIVQDLSYQFLDPRVDG</sequence>
<name>A0A1H0YWQ5_NATTX</name>
<evidence type="ECO:0000256" key="6">
    <source>
        <dbReference type="ARBA" id="ARBA00023136"/>
    </source>
</evidence>
<evidence type="ECO:0000256" key="5">
    <source>
        <dbReference type="ARBA" id="ARBA00022989"/>
    </source>
</evidence>
<keyword evidence="4 7" id="KW-0812">Transmembrane</keyword>
<keyword evidence="3" id="KW-1003">Cell membrane</keyword>
<feature type="transmembrane region" description="Helical" evidence="7">
    <location>
        <begin position="120"/>
        <end position="141"/>
    </location>
</feature>
<dbReference type="EMBL" id="FNLC01000001">
    <property type="protein sequence ID" value="SDQ19632.1"/>
    <property type="molecule type" value="Genomic_DNA"/>
</dbReference>
<organism evidence="9 10">
    <name type="scientific">Natronobacterium texcoconense</name>
    <dbReference type="NCBI Taxonomy" id="1095778"/>
    <lineage>
        <taxon>Archaea</taxon>
        <taxon>Methanobacteriati</taxon>
        <taxon>Methanobacteriota</taxon>
        <taxon>Stenosarchaea group</taxon>
        <taxon>Halobacteria</taxon>
        <taxon>Halobacteriales</taxon>
        <taxon>Natrialbaceae</taxon>
        <taxon>Natronobacterium</taxon>
    </lineage>
</organism>
<dbReference type="Pfam" id="PF00528">
    <property type="entry name" value="BPD_transp_1"/>
    <property type="match status" value="1"/>
</dbReference>
<dbReference type="STRING" id="1095778.SAMN04489842_0039"/>
<dbReference type="Proteomes" id="UP000198848">
    <property type="component" value="Unassembled WGS sequence"/>
</dbReference>
<dbReference type="InterPro" id="IPR000515">
    <property type="entry name" value="MetI-like"/>
</dbReference>
<dbReference type="PANTHER" id="PTHR30465:SF0">
    <property type="entry name" value="OLIGOPEPTIDE TRANSPORT SYSTEM PERMEASE PROTEIN APPB"/>
    <property type="match status" value="1"/>
</dbReference>
<feature type="transmembrane region" description="Helical" evidence="7">
    <location>
        <begin position="286"/>
        <end position="306"/>
    </location>
</feature>
<protein>
    <submittedName>
        <fullName evidence="9">Peptide/nickel transport system permease protein</fullName>
    </submittedName>
</protein>
<dbReference type="OrthoDB" id="44105at2157"/>
<gene>
    <name evidence="9" type="ORF">SAMN04489842_0039</name>
</gene>
<evidence type="ECO:0000313" key="9">
    <source>
        <dbReference type="EMBL" id="SDQ19632.1"/>
    </source>
</evidence>
<evidence type="ECO:0000256" key="4">
    <source>
        <dbReference type="ARBA" id="ARBA00022692"/>
    </source>
</evidence>
<evidence type="ECO:0000259" key="8">
    <source>
        <dbReference type="Pfam" id="PF00528"/>
    </source>
</evidence>
<dbReference type="GO" id="GO:0055085">
    <property type="term" value="P:transmembrane transport"/>
    <property type="evidence" value="ECO:0007669"/>
    <property type="project" value="InterPro"/>
</dbReference>
<dbReference type="GO" id="GO:0005886">
    <property type="term" value="C:plasma membrane"/>
    <property type="evidence" value="ECO:0007669"/>
    <property type="project" value="UniProtKB-SubCell"/>
</dbReference>
<reference evidence="10" key="1">
    <citation type="submission" date="2016-10" db="EMBL/GenBank/DDBJ databases">
        <authorList>
            <person name="Varghese N."/>
            <person name="Submissions S."/>
        </authorList>
    </citation>
    <scope>NUCLEOTIDE SEQUENCE [LARGE SCALE GENOMIC DNA]</scope>
    <source>
        <strain evidence="10">DSM 24767</strain>
    </source>
</reference>
<keyword evidence="10" id="KW-1185">Reference proteome</keyword>
<dbReference type="RefSeq" id="WP_090375626.1">
    <property type="nucleotide sequence ID" value="NZ_FNLC01000001.1"/>
</dbReference>
<keyword evidence="2" id="KW-0813">Transport</keyword>
<feature type="domain" description="ABC transmembrane type-1" evidence="8">
    <location>
        <begin position="132"/>
        <end position="319"/>
    </location>
</feature>
<keyword evidence="6 7" id="KW-0472">Membrane</keyword>
<evidence type="ECO:0000256" key="7">
    <source>
        <dbReference type="SAM" id="Phobius"/>
    </source>
</evidence>
<accession>A0A1H0YWQ5</accession>
<dbReference type="InterPro" id="IPR035906">
    <property type="entry name" value="MetI-like_sf"/>
</dbReference>
<evidence type="ECO:0000256" key="3">
    <source>
        <dbReference type="ARBA" id="ARBA00022475"/>
    </source>
</evidence>
<dbReference type="SUPFAM" id="SSF161098">
    <property type="entry name" value="MetI-like"/>
    <property type="match status" value="1"/>
</dbReference>
<comment type="subcellular location">
    <subcellularLocation>
        <location evidence="1">Cell membrane</location>
        <topology evidence="1">Multi-pass membrane protein</topology>
    </subcellularLocation>
</comment>
<proteinExistence type="predicted"/>
<keyword evidence="5 7" id="KW-1133">Transmembrane helix</keyword>
<feature type="transmembrane region" description="Helical" evidence="7">
    <location>
        <begin position="184"/>
        <end position="204"/>
    </location>
</feature>
<feature type="transmembrane region" description="Helical" evidence="7">
    <location>
        <begin position="153"/>
        <end position="172"/>
    </location>
</feature>
<feature type="transmembrane region" description="Helical" evidence="7">
    <location>
        <begin position="254"/>
        <end position="280"/>
    </location>
</feature>
<dbReference type="PANTHER" id="PTHR30465">
    <property type="entry name" value="INNER MEMBRANE ABC TRANSPORTER"/>
    <property type="match status" value="1"/>
</dbReference>
<evidence type="ECO:0000256" key="2">
    <source>
        <dbReference type="ARBA" id="ARBA00022448"/>
    </source>
</evidence>